<comment type="caution">
    <text evidence="1">The sequence shown here is derived from an EMBL/GenBank/DDBJ whole genome shotgun (WGS) entry which is preliminary data.</text>
</comment>
<keyword evidence="1" id="KW-0378">Hydrolase</keyword>
<protein>
    <submittedName>
        <fullName evidence="1">Protease IV</fullName>
    </submittedName>
</protein>
<keyword evidence="1" id="KW-0645">Protease</keyword>
<evidence type="ECO:0000313" key="1">
    <source>
        <dbReference type="EMBL" id="EKC64296.1"/>
    </source>
</evidence>
<gene>
    <name evidence="1" type="ORF">OBE_07037</name>
</gene>
<name>K1TYC9_9ZZZZ</name>
<reference evidence="1" key="1">
    <citation type="journal article" date="2013" name="Environ. Microbiol.">
        <title>Microbiota from the distal guts of lean and obese adolescents exhibit partial functional redundancy besides clear differences in community structure.</title>
        <authorList>
            <person name="Ferrer M."/>
            <person name="Ruiz A."/>
            <person name="Lanza F."/>
            <person name="Haange S.B."/>
            <person name="Oberbach A."/>
            <person name="Till H."/>
            <person name="Bargiela R."/>
            <person name="Campoy C."/>
            <person name="Segura M.T."/>
            <person name="Richter M."/>
            <person name="von Bergen M."/>
            <person name="Seifert J."/>
            <person name="Suarez A."/>
        </authorList>
    </citation>
    <scope>NUCLEOTIDE SEQUENCE</scope>
</reference>
<dbReference type="EMBL" id="AJWZ01004832">
    <property type="protein sequence ID" value="EKC64296.1"/>
    <property type="molecule type" value="Genomic_DNA"/>
</dbReference>
<sequence length="47" mass="5525">MGNQKKHYINSEIKEYLGSYYNSFKALENIKNANCIQARMPFDPNIQ</sequence>
<proteinExistence type="predicted"/>
<accession>K1TYC9</accession>
<dbReference type="GO" id="GO:0006508">
    <property type="term" value="P:proteolysis"/>
    <property type="evidence" value="ECO:0007669"/>
    <property type="project" value="UniProtKB-KW"/>
</dbReference>
<dbReference type="GO" id="GO:0008233">
    <property type="term" value="F:peptidase activity"/>
    <property type="evidence" value="ECO:0007669"/>
    <property type="project" value="UniProtKB-KW"/>
</dbReference>
<dbReference type="AlphaFoldDB" id="K1TYC9"/>
<organism evidence="1">
    <name type="scientific">human gut metagenome</name>
    <dbReference type="NCBI Taxonomy" id="408170"/>
    <lineage>
        <taxon>unclassified sequences</taxon>
        <taxon>metagenomes</taxon>
        <taxon>organismal metagenomes</taxon>
    </lineage>
</organism>